<reference evidence="4" key="1">
    <citation type="submission" date="2016-06" db="UniProtKB">
        <authorList>
            <consortium name="WormBaseParasite"/>
        </authorList>
    </citation>
    <scope>IDENTIFICATION</scope>
</reference>
<dbReference type="EMBL" id="UZAN01040425">
    <property type="protein sequence ID" value="VDP69612.1"/>
    <property type="molecule type" value="Genomic_DNA"/>
</dbReference>
<evidence type="ECO:0000313" key="4">
    <source>
        <dbReference type="WBParaSite" id="ECPE_0000347701-mRNA-1"/>
    </source>
</evidence>
<evidence type="ECO:0000256" key="1">
    <source>
        <dbReference type="SAM" id="MobiDB-lite"/>
    </source>
</evidence>
<organism evidence="4">
    <name type="scientific">Echinostoma caproni</name>
    <dbReference type="NCBI Taxonomy" id="27848"/>
    <lineage>
        <taxon>Eukaryota</taxon>
        <taxon>Metazoa</taxon>
        <taxon>Spiralia</taxon>
        <taxon>Lophotrochozoa</taxon>
        <taxon>Platyhelminthes</taxon>
        <taxon>Trematoda</taxon>
        <taxon>Digenea</taxon>
        <taxon>Plagiorchiida</taxon>
        <taxon>Echinostomata</taxon>
        <taxon>Echinostomatoidea</taxon>
        <taxon>Echinostomatidae</taxon>
        <taxon>Echinostoma</taxon>
    </lineage>
</organism>
<dbReference type="OrthoDB" id="8043115at2759"/>
<gene>
    <name evidence="2" type="ORF">ECPE_LOCUS3474</name>
</gene>
<name>A0A183A939_9TREM</name>
<evidence type="ECO:0000313" key="3">
    <source>
        <dbReference type="Proteomes" id="UP000272942"/>
    </source>
</evidence>
<feature type="region of interest" description="Disordered" evidence="1">
    <location>
        <begin position="79"/>
        <end position="107"/>
    </location>
</feature>
<dbReference type="Proteomes" id="UP000272942">
    <property type="component" value="Unassembled WGS sequence"/>
</dbReference>
<dbReference type="AlphaFoldDB" id="A0A183A939"/>
<reference evidence="2 3" key="2">
    <citation type="submission" date="2018-11" db="EMBL/GenBank/DDBJ databases">
        <authorList>
            <consortium name="Pathogen Informatics"/>
        </authorList>
    </citation>
    <scope>NUCLEOTIDE SEQUENCE [LARGE SCALE GENOMIC DNA]</scope>
    <source>
        <strain evidence="2 3">Egypt</strain>
    </source>
</reference>
<dbReference type="WBParaSite" id="ECPE_0000347701-mRNA-1">
    <property type="protein sequence ID" value="ECPE_0000347701-mRNA-1"/>
    <property type="gene ID" value="ECPE_0000347701"/>
</dbReference>
<keyword evidence="3" id="KW-1185">Reference proteome</keyword>
<proteinExistence type="predicted"/>
<accession>A0A183A939</accession>
<evidence type="ECO:0000313" key="2">
    <source>
        <dbReference type="EMBL" id="VDP69612.1"/>
    </source>
</evidence>
<sequence>MSVEPEVKFLVSGALRNTPVTAEEVQEKTRHDHLLKKVTEFLHTRWPKSCDSTELGQFFQRKDSLSIVNDCTVFAEKGYDSKDATEKSVPTIPHRTPGNQPHEVTRQ</sequence>
<protein>
    <submittedName>
        <fullName evidence="4">BLOC-1-related complex subunit 5</fullName>
    </submittedName>
</protein>